<dbReference type="InterPro" id="IPR000242">
    <property type="entry name" value="PTP_cat"/>
</dbReference>
<protein>
    <recommendedName>
        <fullName evidence="7">TYR_PHOSPHATASE_2 domain-containing protein</fullName>
    </recommendedName>
</protein>
<dbReference type="InterPro" id="IPR016130">
    <property type="entry name" value="Tyr_Pase_AS"/>
</dbReference>
<dbReference type="InterPro" id="IPR003595">
    <property type="entry name" value="Tyr_Pase_cat"/>
</dbReference>
<evidence type="ECO:0000259" key="4">
    <source>
        <dbReference type="PROSITE" id="PS50056"/>
    </source>
</evidence>
<dbReference type="InterPro" id="IPR000340">
    <property type="entry name" value="Dual-sp_phosphatase_cat-dom"/>
</dbReference>
<dbReference type="PROSITE" id="PS50054">
    <property type="entry name" value="TYR_PHOSPHATASE_DUAL"/>
    <property type="match status" value="1"/>
</dbReference>
<dbReference type="WBParaSite" id="TREG1_85530.6">
    <property type="protein sequence ID" value="TREG1_85530.6"/>
    <property type="gene ID" value="TREG1_85530"/>
</dbReference>
<evidence type="ECO:0008006" key="7">
    <source>
        <dbReference type="Google" id="ProtNLM"/>
    </source>
</evidence>
<dbReference type="Proteomes" id="UP000050795">
    <property type="component" value="Unassembled WGS sequence"/>
</dbReference>
<dbReference type="InterPro" id="IPR000387">
    <property type="entry name" value="Tyr_Pase_dom"/>
</dbReference>
<dbReference type="PRINTS" id="PR00700">
    <property type="entry name" value="PRTYPHPHTASE"/>
</dbReference>
<feature type="domain" description="Tyrosine specific protein phosphatases" evidence="4">
    <location>
        <begin position="188"/>
        <end position="239"/>
    </location>
</feature>
<evidence type="ECO:0000313" key="5">
    <source>
        <dbReference type="Proteomes" id="UP000050795"/>
    </source>
</evidence>
<dbReference type="SMART" id="SM00404">
    <property type="entry name" value="PTPc_motif"/>
    <property type="match status" value="1"/>
</dbReference>
<dbReference type="PROSITE" id="PS50056">
    <property type="entry name" value="TYR_PHOSPHATASE_2"/>
    <property type="match status" value="1"/>
</dbReference>
<evidence type="ECO:0000256" key="1">
    <source>
        <dbReference type="ARBA" id="ARBA00022801"/>
    </source>
</evidence>
<dbReference type="InterPro" id="IPR050561">
    <property type="entry name" value="PTP"/>
</dbReference>
<sequence length="577" mass="66198">MYIFENLNWDGKYDKHLISVDGDTKSLNSSISDKVRQGIPEKNICSLFCGGSKCKYCDPPSHFDVSKMQIYGLYSTWITPNILASSRPSRDLVDRFAIIDQFQKMNICSIFNMQTPGEHSSCGYGVLSSGFSYEPSQFMQRNIFFYNFSWFVMISSLNTKMFRCDYGVASLSFILDTVVVIQFSILKGKVAIHCHAGLGRTGVIIACYLVFNNRISAGEAIRYVRFRRPGSIQTQNQVESIYQFEKFLHLYRINFGSHEQFSLSTYLQRQNALFHGSERRKLRNIPKIVYMCCKLLVRYAKTGCTSIQTNSPDFRSVTRTSEVCPTPSTICTNNLFEEENESVNTNTNCTYENNTNHVNIIPKSPVGVNIVVEALLTTQYPESVVNEAEYWKRKFNNDPEVWDDFVKNPINPLVLVKLINDWLTHLKSPVLRVQDLLSLQQNPLFEENILESLETLEKPVVCLMSLFARLITNLQPLCEIKEYQLIQRILNWLCQNQSKAYTCHQLSSSTIKNAQTIISTDSNNFNVQLPYHSRFDDSMRIAIRIMRFLIDFVKPNCGPSVEKTDSLSSYSSSTNLY</sequence>
<dbReference type="PROSITE" id="PS00383">
    <property type="entry name" value="TYR_PHOSPHATASE_1"/>
    <property type="match status" value="1"/>
</dbReference>
<proteinExistence type="predicted"/>
<organism evidence="5 6">
    <name type="scientific">Trichobilharzia regenti</name>
    <name type="common">Nasal bird schistosome</name>
    <dbReference type="NCBI Taxonomy" id="157069"/>
    <lineage>
        <taxon>Eukaryota</taxon>
        <taxon>Metazoa</taxon>
        <taxon>Spiralia</taxon>
        <taxon>Lophotrochozoa</taxon>
        <taxon>Platyhelminthes</taxon>
        <taxon>Trematoda</taxon>
        <taxon>Digenea</taxon>
        <taxon>Strigeidida</taxon>
        <taxon>Schistosomatoidea</taxon>
        <taxon>Schistosomatidae</taxon>
        <taxon>Trichobilharzia</taxon>
    </lineage>
</organism>
<keyword evidence="1" id="KW-0378">Hydrolase</keyword>
<dbReference type="InterPro" id="IPR020422">
    <property type="entry name" value="TYR_PHOSPHATASE_DUAL_dom"/>
</dbReference>
<dbReference type="AlphaFoldDB" id="A0AA85KG18"/>
<reference evidence="5" key="1">
    <citation type="submission" date="2022-06" db="EMBL/GenBank/DDBJ databases">
        <authorList>
            <person name="Berger JAMES D."/>
            <person name="Berger JAMES D."/>
        </authorList>
    </citation>
    <scope>NUCLEOTIDE SEQUENCE [LARGE SCALE GENOMIC DNA]</scope>
</reference>
<accession>A0AA85KG18</accession>
<dbReference type="InterPro" id="IPR029021">
    <property type="entry name" value="Prot-tyrosine_phosphatase-like"/>
</dbReference>
<evidence type="ECO:0000313" key="6">
    <source>
        <dbReference type="WBParaSite" id="TREG1_85530.6"/>
    </source>
</evidence>
<dbReference type="SUPFAM" id="SSF52799">
    <property type="entry name" value="(Phosphotyrosine protein) phosphatases II"/>
    <property type="match status" value="1"/>
</dbReference>
<dbReference type="SMART" id="SM00195">
    <property type="entry name" value="DSPc"/>
    <property type="match status" value="1"/>
</dbReference>
<dbReference type="GO" id="GO:0004725">
    <property type="term" value="F:protein tyrosine phosphatase activity"/>
    <property type="evidence" value="ECO:0007669"/>
    <property type="project" value="InterPro"/>
</dbReference>
<dbReference type="PANTHER" id="PTHR23339">
    <property type="entry name" value="TYROSINE SPECIFIC PROTEIN PHOSPHATASE AND DUAL SPECIFICITY PROTEIN PHOSPHATASE"/>
    <property type="match status" value="1"/>
</dbReference>
<evidence type="ECO:0000256" key="2">
    <source>
        <dbReference type="ARBA" id="ARBA00022912"/>
    </source>
</evidence>
<evidence type="ECO:0000259" key="3">
    <source>
        <dbReference type="PROSITE" id="PS50054"/>
    </source>
</evidence>
<feature type="domain" description="Tyrosine-protein phosphatase" evidence="3">
    <location>
        <begin position="73"/>
        <end position="250"/>
    </location>
</feature>
<dbReference type="Gene3D" id="3.90.190.10">
    <property type="entry name" value="Protein tyrosine phosphatase superfamily"/>
    <property type="match status" value="1"/>
</dbReference>
<dbReference type="FunFam" id="3.90.190.10:FF:000157">
    <property type="entry name" value="Protein-tyrosine phosphatase"/>
    <property type="match status" value="1"/>
</dbReference>
<name>A0AA85KG18_TRIRE</name>
<dbReference type="Pfam" id="PF00782">
    <property type="entry name" value="DSPc"/>
    <property type="match status" value="1"/>
</dbReference>
<keyword evidence="5" id="KW-1185">Reference proteome</keyword>
<reference evidence="6" key="2">
    <citation type="submission" date="2023-11" db="UniProtKB">
        <authorList>
            <consortium name="WormBaseParasite"/>
        </authorList>
    </citation>
    <scope>IDENTIFICATION</scope>
</reference>
<keyword evidence="2" id="KW-0904">Protein phosphatase</keyword>